<feature type="compositionally biased region" description="Polar residues" evidence="6">
    <location>
        <begin position="222"/>
        <end position="244"/>
    </location>
</feature>
<sequence>MRGGGCSESAFGWGGGVVGGVEFVGRGSEAGKLELAQVLAGFERGYGRAPPGAAMSSSATSSMMRDEDDGGGGGIGVREGELERLMRSLSEDMSSQVTSQNQSQLHQQEYFMSQPTTPALQRDFSSSQSQPSFLLELLSMPAPTGAWNLNPGNVVFPDAASILHSNTPMNLHGFPGTQPSQQRAQEIFWDALPDYPSWFPAQDSLPELLIPPTAWNDIPAVSTTTTVAPNPKTSTHSSGISSGMHSPLASPVMGSTSPSSPARLNSAASTLPSTPNSSMSSGSVSDAAAGEDHSHHHGGDRSSSARPSSQQQPQAAPGPSGSSTAKRKAPEANVDDDEIQSLDSKKPSTKTRRKGPKRVREPRYAIQTRSDVEIMEDGYKWRKYGQKAVKNSPHPRSYYRCTNPKCPVRKRVERSADDTGLVITTYEGTHTHVSPATGSRGASDAPLLPASGEHQPGGAAYNPTATTTGAAPVTSPLVSRVKYEHPAAKDLTSSSDAGPLRPTPSVSHVDPTSFLASVAKPVGDASDAHPSSSNGNEHLLKDLQDAMCWRSIPSHHAGRAQSLLPSAAPSQGGPSLSEGLLEDIFRNRH</sequence>
<dbReference type="Pfam" id="PF03106">
    <property type="entry name" value="WRKY"/>
    <property type="match status" value="1"/>
</dbReference>
<dbReference type="Proteomes" id="UP000822688">
    <property type="component" value="Chromosome 12"/>
</dbReference>
<feature type="compositionally biased region" description="Polar residues" evidence="6">
    <location>
        <begin position="253"/>
        <end position="268"/>
    </location>
</feature>
<feature type="compositionally biased region" description="Low complexity" evidence="6">
    <location>
        <begin position="269"/>
        <end position="288"/>
    </location>
</feature>
<keyword evidence="4" id="KW-0804">Transcription</keyword>
<keyword evidence="5" id="KW-0539">Nucleus</keyword>
<comment type="caution">
    <text evidence="8">The sequence shown here is derived from an EMBL/GenBank/DDBJ whole genome shotgun (WGS) entry which is preliminary data.</text>
</comment>
<feature type="region of interest" description="Disordered" evidence="6">
    <location>
        <begin position="222"/>
        <end position="365"/>
    </location>
</feature>
<evidence type="ECO:0000256" key="2">
    <source>
        <dbReference type="ARBA" id="ARBA00023015"/>
    </source>
</evidence>
<evidence type="ECO:0000256" key="6">
    <source>
        <dbReference type="SAM" id="MobiDB-lite"/>
    </source>
</evidence>
<evidence type="ECO:0000256" key="1">
    <source>
        <dbReference type="ARBA" id="ARBA00004123"/>
    </source>
</evidence>
<dbReference type="FunFam" id="2.20.25.80:FF:000003">
    <property type="entry name" value="WRKY transcription factor 57"/>
    <property type="match status" value="1"/>
</dbReference>
<protein>
    <recommendedName>
        <fullName evidence="7">WRKY domain-containing protein</fullName>
    </recommendedName>
</protein>
<keyword evidence="9" id="KW-1185">Reference proteome</keyword>
<feature type="region of interest" description="Disordered" evidence="6">
    <location>
        <begin position="47"/>
        <end position="77"/>
    </location>
</feature>
<dbReference type="PANTHER" id="PTHR31221">
    <property type="entry name" value="WRKY TRANSCRIPTION FACTOR PROTEIN 1-RELATED"/>
    <property type="match status" value="1"/>
</dbReference>
<feature type="region of interest" description="Disordered" evidence="6">
    <location>
        <begin position="564"/>
        <end position="589"/>
    </location>
</feature>
<dbReference type="EMBL" id="CM026433">
    <property type="protein sequence ID" value="KAG0554585.1"/>
    <property type="molecule type" value="Genomic_DNA"/>
</dbReference>
<keyword evidence="2" id="KW-0805">Transcription regulation</keyword>
<feature type="compositionally biased region" description="Low complexity" evidence="6">
    <location>
        <begin position="301"/>
        <end position="323"/>
    </location>
</feature>
<dbReference type="GO" id="GO:0003700">
    <property type="term" value="F:DNA-binding transcription factor activity"/>
    <property type="evidence" value="ECO:0007669"/>
    <property type="project" value="InterPro"/>
</dbReference>
<evidence type="ECO:0000259" key="7">
    <source>
        <dbReference type="PROSITE" id="PS50811"/>
    </source>
</evidence>
<proteinExistence type="predicted"/>
<dbReference type="GO" id="GO:0005634">
    <property type="term" value="C:nucleus"/>
    <property type="evidence" value="ECO:0007669"/>
    <property type="project" value="UniProtKB-SubCell"/>
</dbReference>
<dbReference type="PROSITE" id="PS50811">
    <property type="entry name" value="WRKY"/>
    <property type="match status" value="1"/>
</dbReference>
<evidence type="ECO:0000313" key="8">
    <source>
        <dbReference type="EMBL" id="KAG0554585.1"/>
    </source>
</evidence>
<keyword evidence="3" id="KW-0238">DNA-binding</keyword>
<reference evidence="8" key="1">
    <citation type="submission" date="2020-06" db="EMBL/GenBank/DDBJ databases">
        <title>WGS assembly of Ceratodon purpureus strain R40.</title>
        <authorList>
            <person name="Carey S.B."/>
            <person name="Jenkins J."/>
            <person name="Shu S."/>
            <person name="Lovell J.T."/>
            <person name="Sreedasyam A."/>
            <person name="Maumus F."/>
            <person name="Tiley G.P."/>
            <person name="Fernandez-Pozo N."/>
            <person name="Barry K."/>
            <person name="Chen C."/>
            <person name="Wang M."/>
            <person name="Lipzen A."/>
            <person name="Daum C."/>
            <person name="Saski C.A."/>
            <person name="Payton A.C."/>
            <person name="Mcbreen J.C."/>
            <person name="Conrad R.E."/>
            <person name="Kollar L.M."/>
            <person name="Olsson S."/>
            <person name="Huttunen S."/>
            <person name="Landis J.B."/>
            <person name="Wickett N.J."/>
            <person name="Johnson M.G."/>
            <person name="Rensing S.A."/>
            <person name="Grimwood J."/>
            <person name="Schmutz J."/>
            <person name="Mcdaniel S.F."/>
        </authorList>
    </citation>
    <scope>NUCLEOTIDE SEQUENCE</scope>
    <source>
        <strain evidence="8">R40</strain>
    </source>
</reference>
<evidence type="ECO:0000256" key="3">
    <source>
        <dbReference type="ARBA" id="ARBA00023125"/>
    </source>
</evidence>
<feature type="domain" description="WRKY" evidence="7">
    <location>
        <begin position="370"/>
        <end position="435"/>
    </location>
</feature>
<dbReference type="InterPro" id="IPR036576">
    <property type="entry name" value="WRKY_dom_sf"/>
</dbReference>
<dbReference type="PANTHER" id="PTHR31221:SF334">
    <property type="entry name" value="WRKY TRANSCRIPTION FACTOR 57-RELATED"/>
    <property type="match status" value="1"/>
</dbReference>
<organism evidence="8 9">
    <name type="scientific">Ceratodon purpureus</name>
    <name type="common">Fire moss</name>
    <name type="synonym">Dicranum purpureum</name>
    <dbReference type="NCBI Taxonomy" id="3225"/>
    <lineage>
        <taxon>Eukaryota</taxon>
        <taxon>Viridiplantae</taxon>
        <taxon>Streptophyta</taxon>
        <taxon>Embryophyta</taxon>
        <taxon>Bryophyta</taxon>
        <taxon>Bryophytina</taxon>
        <taxon>Bryopsida</taxon>
        <taxon>Dicranidae</taxon>
        <taxon>Pseudoditrichales</taxon>
        <taxon>Ditrichaceae</taxon>
        <taxon>Ceratodon</taxon>
    </lineage>
</organism>
<dbReference type="Gene3D" id="2.20.25.80">
    <property type="entry name" value="WRKY domain"/>
    <property type="match status" value="1"/>
</dbReference>
<dbReference type="SMART" id="SM00774">
    <property type="entry name" value="WRKY"/>
    <property type="match status" value="1"/>
</dbReference>
<dbReference type="InterPro" id="IPR044810">
    <property type="entry name" value="WRKY_plant"/>
</dbReference>
<comment type="subcellular location">
    <subcellularLocation>
        <location evidence="1">Nucleus</location>
    </subcellularLocation>
</comment>
<dbReference type="AlphaFoldDB" id="A0A8T0G6W7"/>
<dbReference type="InterPro" id="IPR003657">
    <property type="entry name" value="WRKY_dom"/>
</dbReference>
<feature type="region of interest" description="Disordered" evidence="6">
    <location>
        <begin position="431"/>
        <end position="471"/>
    </location>
</feature>
<feature type="compositionally biased region" description="Basic and acidic residues" evidence="6">
    <location>
        <begin position="290"/>
        <end position="300"/>
    </location>
</feature>
<name>A0A8T0G6W7_CERPU</name>
<feature type="compositionally biased region" description="Basic residues" evidence="6">
    <location>
        <begin position="347"/>
        <end position="357"/>
    </location>
</feature>
<evidence type="ECO:0000256" key="4">
    <source>
        <dbReference type="ARBA" id="ARBA00023163"/>
    </source>
</evidence>
<evidence type="ECO:0000313" key="9">
    <source>
        <dbReference type="Proteomes" id="UP000822688"/>
    </source>
</evidence>
<feature type="compositionally biased region" description="Low complexity" evidence="6">
    <location>
        <begin position="456"/>
        <end position="471"/>
    </location>
</feature>
<dbReference type="GO" id="GO:0043565">
    <property type="term" value="F:sequence-specific DNA binding"/>
    <property type="evidence" value="ECO:0007669"/>
    <property type="project" value="InterPro"/>
</dbReference>
<dbReference type="SUPFAM" id="SSF118290">
    <property type="entry name" value="WRKY DNA-binding domain"/>
    <property type="match status" value="1"/>
</dbReference>
<accession>A0A8T0G6W7</accession>
<gene>
    <name evidence="8" type="ORF">KC19_12G102400</name>
</gene>
<evidence type="ECO:0000256" key="5">
    <source>
        <dbReference type="ARBA" id="ARBA00023242"/>
    </source>
</evidence>
<feature type="region of interest" description="Disordered" evidence="6">
    <location>
        <begin position="486"/>
        <end position="510"/>
    </location>
</feature>
<feature type="compositionally biased region" description="Low complexity" evidence="6">
    <location>
        <begin position="53"/>
        <end position="63"/>
    </location>
</feature>